<evidence type="ECO:0008006" key="4">
    <source>
        <dbReference type="Google" id="ProtNLM"/>
    </source>
</evidence>
<evidence type="ECO:0000256" key="1">
    <source>
        <dbReference type="ARBA" id="ARBA00008307"/>
    </source>
</evidence>
<comment type="similarity">
    <text evidence="1">Belongs to the mab-21 family.</text>
</comment>
<evidence type="ECO:0000313" key="2">
    <source>
        <dbReference type="EMBL" id="KAJ8303230.1"/>
    </source>
</evidence>
<dbReference type="PANTHER" id="PTHR10656:SF42">
    <property type="entry name" value="CYCLIC GMP-AMP SYNTHASE-LIKE PROTEIN-RELATED"/>
    <property type="match status" value="1"/>
</dbReference>
<reference evidence="2 3" key="1">
    <citation type="submission" date="2022-12" db="EMBL/GenBank/DDBJ databases">
        <title>Chromosome-level genome of Tegillarca granosa.</title>
        <authorList>
            <person name="Kim J."/>
        </authorList>
    </citation>
    <scope>NUCLEOTIDE SEQUENCE [LARGE SCALE GENOMIC DNA]</scope>
    <source>
        <strain evidence="2">Teg-2019</strain>
        <tissue evidence="2">Adductor muscle</tissue>
    </source>
</reference>
<gene>
    <name evidence="2" type="ORF">KUTeg_019626</name>
</gene>
<protein>
    <recommendedName>
        <fullName evidence="4">Mab-21-like HhH/H2TH-like domain-containing protein</fullName>
    </recommendedName>
</protein>
<dbReference type="Proteomes" id="UP001217089">
    <property type="component" value="Unassembled WGS sequence"/>
</dbReference>
<name>A0ABQ9EDL0_TEGGR</name>
<dbReference type="EMBL" id="JARBDR010000917">
    <property type="protein sequence ID" value="KAJ8303230.1"/>
    <property type="molecule type" value="Genomic_DNA"/>
</dbReference>
<keyword evidence="3" id="KW-1185">Reference proteome</keyword>
<organism evidence="2 3">
    <name type="scientific">Tegillarca granosa</name>
    <name type="common">Malaysian cockle</name>
    <name type="synonym">Anadara granosa</name>
    <dbReference type="NCBI Taxonomy" id="220873"/>
    <lineage>
        <taxon>Eukaryota</taxon>
        <taxon>Metazoa</taxon>
        <taxon>Spiralia</taxon>
        <taxon>Lophotrochozoa</taxon>
        <taxon>Mollusca</taxon>
        <taxon>Bivalvia</taxon>
        <taxon>Autobranchia</taxon>
        <taxon>Pteriomorphia</taxon>
        <taxon>Arcoida</taxon>
        <taxon>Arcoidea</taxon>
        <taxon>Arcidae</taxon>
        <taxon>Tegillarca</taxon>
    </lineage>
</organism>
<dbReference type="PANTHER" id="PTHR10656">
    <property type="entry name" value="CELL FATE DETERMINING PROTEIN MAB21-RELATED"/>
    <property type="match status" value="1"/>
</dbReference>
<dbReference type="Gene3D" id="1.10.1410.40">
    <property type="match status" value="1"/>
</dbReference>
<sequence length="510" mass="60735">MLCLKWMKLYRWVGSSTDNTKASNMYEMDFMIILRYFHSLKSMKIQRGCREGYLKIWVKQDTCLKNCCYKNLLQTMGVKMEYRTILQGKLQFLKTLSVDRENGKMKLSHLETSGVTLHWIPRGYENDPMKIKGVYVDIMHTLKIERKKCSKVCYSDIPKSLQDKAFSDEYCYLVIKPCEAEGNCWLQSFAITERNLTLSMSDVHKKCYKSLKWLFVWHFPVEPYLLKSYLFKTATLYHTLNKCQDRLSSCFISILEYIEYCIDCVYMPSLFVPGINILKNIITKDLRKKLGDKKIFDSQVEKNARDLIGQAQLERYYDSVEACYIVECWRRILGLFITVFKNACDMSPYECNIPEIQKTILKIVQLIDKYDDIDDDDELLEINPEEFQLDDSDDLWFIDSKPVWEHIKELRCCYQKQIHKTEIPVFSTIENQLKQHPLMKHLKTRLKKTRRMMRLSHLNNHDFVLRKRHLKDDYWLLSDCEIHTLSKIESVRLVKVRKLELENYVGNDFD</sequence>
<proteinExistence type="inferred from homology"/>
<accession>A0ABQ9EDL0</accession>
<evidence type="ECO:0000313" key="3">
    <source>
        <dbReference type="Proteomes" id="UP001217089"/>
    </source>
</evidence>
<comment type="caution">
    <text evidence="2">The sequence shown here is derived from an EMBL/GenBank/DDBJ whole genome shotgun (WGS) entry which is preliminary data.</text>
</comment>
<dbReference type="Gene3D" id="3.30.460.90">
    <property type="match status" value="1"/>
</dbReference>